<dbReference type="PANTHER" id="PTHR43173">
    <property type="entry name" value="ABC1 FAMILY PROTEIN"/>
    <property type="match status" value="1"/>
</dbReference>
<feature type="domain" description="ABC1 atypical kinase-like" evidence="3">
    <location>
        <begin position="113"/>
        <end position="399"/>
    </location>
</feature>
<dbReference type="eggNOG" id="KOG1235">
    <property type="taxonomic scope" value="Eukaryota"/>
</dbReference>
<dbReference type="CDD" id="cd13969">
    <property type="entry name" value="ADCK1-like"/>
    <property type="match status" value="1"/>
</dbReference>
<proteinExistence type="inferred from homology"/>
<dbReference type="EC" id="2.7.-.-" evidence="4"/>
<keyword evidence="2" id="KW-0472">Membrane</keyword>
<dbReference type="VEuPathDB" id="TriTrypDB:LPMP_331370"/>
<evidence type="ECO:0000256" key="1">
    <source>
        <dbReference type="ARBA" id="ARBA00009670"/>
    </source>
</evidence>
<feature type="transmembrane region" description="Helical" evidence="2">
    <location>
        <begin position="586"/>
        <end position="605"/>
    </location>
</feature>
<dbReference type="GO" id="GO:0016740">
    <property type="term" value="F:transferase activity"/>
    <property type="evidence" value="ECO:0007669"/>
    <property type="project" value="UniProtKB-KW"/>
</dbReference>
<dbReference type="InterPro" id="IPR051130">
    <property type="entry name" value="Mito_struct-func_regulator"/>
</dbReference>
<dbReference type="AlphaFoldDB" id="A0A088RZI2"/>
<dbReference type="InterPro" id="IPR011009">
    <property type="entry name" value="Kinase-like_dom_sf"/>
</dbReference>
<evidence type="ECO:0000256" key="2">
    <source>
        <dbReference type="SAM" id="Phobius"/>
    </source>
</evidence>
<dbReference type="EMBL" id="CP009402">
    <property type="protein sequence ID" value="AIO01429.1"/>
    <property type="molecule type" value="Genomic_DNA"/>
</dbReference>
<comment type="similarity">
    <text evidence="1">Belongs to the protein kinase superfamily. ADCK protein kinase family.</text>
</comment>
<dbReference type="RefSeq" id="XP_010702229.1">
    <property type="nucleotide sequence ID" value="XM_010703927.1"/>
</dbReference>
<dbReference type="OrthoDB" id="427480at2759"/>
<dbReference type="VEuPathDB" id="TriTrypDB:LPAL13_330019000"/>
<dbReference type="InterPro" id="IPR045307">
    <property type="entry name" value="ADCK1_dom"/>
</dbReference>
<evidence type="ECO:0000313" key="4">
    <source>
        <dbReference type="EMBL" id="AIO01429.1"/>
    </source>
</evidence>
<sequence length="653" mass="73479">MGLLSSKAAHRWGQRGLYATGILGFGYVGVDYATDDSLTRSLRTLAAFGTIVRIYKFTTPDTPEELSVMHSRVARIVLDTCLKNEGLYIKIGQGLNSMSHVLPREYTDVLKVLLDRAPPVPIAEIRKTIRAETGKEIEELFVRFDETPVASASIAQVHQAWLPPPADGSSPEPQRVAVKVRKPCISTQSVWDLYMYSAIMVLLKLLFDLPTDWSRKTVCDALVREMDFTLEASNAKRFRRAFRDNPRLYIPRVHDAYTSTQLLVMEWIEGTKLNEVESVRAQYDAKRVLTTLFDAVGDMVFKHGFVHADPHAANVIVRPMPKADPAPATVGTDMAAATTTTPPAETATRHTKAGHDPNDYQVVLIDFGLATPERVRFRYQYALLFVSLFTHDKESLRQVVHDWGIDDVEVFASFQAQKPFEAIQAGSYDEVTRDEVIALQKKAHERAKEMLRDTRRIPKELIMVGRSLDILRGVNRLYGSPVNRMNMFVQSAVECLGPLHNYDEVDAYLKRMQKIIEARGCLAAVAMDYYQEYESVYDASADAVREEQEAAAAQIVSEDAQLGCHHPSQGLAALLRAWLDAAYRAWMLRSLLFLLTAAHVLTYTYNSLIATLLPAAAQKRLRVASLEDRHERSFGLQRRCKEEEMPETALEVG</sequence>
<evidence type="ECO:0000259" key="3">
    <source>
        <dbReference type="Pfam" id="PF03109"/>
    </source>
</evidence>
<dbReference type="InterPro" id="IPR004147">
    <property type="entry name" value="ABC1_dom"/>
</dbReference>
<dbReference type="Pfam" id="PF03109">
    <property type="entry name" value="ABC1"/>
    <property type="match status" value="1"/>
</dbReference>
<dbReference type="KEGG" id="lpan:LPMP_331370"/>
<keyword evidence="2" id="KW-0812">Transmembrane</keyword>
<dbReference type="PANTHER" id="PTHR43173:SF37">
    <property type="entry name" value="ABC1 FAMILY PROTEIN C10F6.14C"/>
    <property type="match status" value="1"/>
</dbReference>
<reference evidence="4 5" key="1">
    <citation type="journal article" date="2015" name="Sci. Rep.">
        <title>The genome of Leishmania panamensis: insights into genomics of the L. (Viannia) subgenus.</title>
        <authorList>
            <person name="Llanes A."/>
            <person name="Restrepo C.M."/>
            <person name="Vecchio G.D."/>
            <person name="Anguizola F.J."/>
            <person name="Lleonart R."/>
        </authorList>
    </citation>
    <scope>NUCLEOTIDE SEQUENCE [LARGE SCALE GENOMIC DNA]</scope>
    <source>
        <strain evidence="4 5">MHOM/PA/94/PSC-1</strain>
    </source>
</reference>
<accession>A0A088RZI2</accession>
<name>A0A088RZI2_LEIPA</name>
<keyword evidence="4" id="KW-0808">Transferase</keyword>
<dbReference type="SUPFAM" id="SSF56112">
    <property type="entry name" value="Protein kinase-like (PK-like)"/>
    <property type="match status" value="1"/>
</dbReference>
<evidence type="ECO:0000313" key="5">
    <source>
        <dbReference type="Proteomes" id="UP000063063"/>
    </source>
</evidence>
<keyword evidence="2" id="KW-1133">Transmembrane helix</keyword>
<dbReference type="Proteomes" id="UP000063063">
    <property type="component" value="Chromosome 33"/>
</dbReference>
<organism evidence="4 5">
    <name type="scientific">Leishmania panamensis</name>
    <dbReference type="NCBI Taxonomy" id="5679"/>
    <lineage>
        <taxon>Eukaryota</taxon>
        <taxon>Discoba</taxon>
        <taxon>Euglenozoa</taxon>
        <taxon>Kinetoplastea</taxon>
        <taxon>Metakinetoplastina</taxon>
        <taxon>Trypanosomatida</taxon>
        <taxon>Trypanosomatidae</taxon>
        <taxon>Leishmaniinae</taxon>
        <taxon>Leishmania</taxon>
        <taxon>Leishmania guyanensis species complex</taxon>
    </lineage>
</organism>
<gene>
    <name evidence="4" type="ORF">LPMP_331370</name>
</gene>
<protein>
    <submittedName>
        <fullName evidence="4">ABC transporter, putative</fullName>
        <ecNumber evidence="4">2.7.-.-</ecNumber>
    </submittedName>
</protein>
<dbReference type="GeneID" id="22578290"/>
<keyword evidence="5" id="KW-1185">Reference proteome</keyword>